<evidence type="ECO:0000256" key="3">
    <source>
        <dbReference type="ARBA" id="ARBA00022801"/>
    </source>
</evidence>
<dbReference type="InterPro" id="IPR000209">
    <property type="entry name" value="Peptidase_S8/S53_dom"/>
</dbReference>
<proteinExistence type="inferred from homology"/>
<dbReference type="InterPro" id="IPR023828">
    <property type="entry name" value="Peptidase_S8_Ser-AS"/>
</dbReference>
<organism evidence="9">
    <name type="scientific">Deinococcus sonorensis KR-87</name>
    <dbReference type="NCBI Taxonomy" id="694439"/>
    <lineage>
        <taxon>Bacteria</taxon>
        <taxon>Thermotogati</taxon>
        <taxon>Deinococcota</taxon>
        <taxon>Deinococci</taxon>
        <taxon>Deinococcales</taxon>
        <taxon>Deinococcaceae</taxon>
        <taxon>Deinococcus</taxon>
    </lineage>
</organism>
<evidence type="ECO:0000256" key="7">
    <source>
        <dbReference type="SAM" id="SignalP"/>
    </source>
</evidence>
<dbReference type="PROSITE" id="PS51257">
    <property type="entry name" value="PROKAR_LIPOPROTEIN"/>
    <property type="match status" value="1"/>
</dbReference>
<keyword evidence="2 5" id="KW-0645">Protease</keyword>
<dbReference type="PANTHER" id="PTHR43806:SF11">
    <property type="entry name" value="CEREVISIN-RELATED"/>
    <property type="match status" value="1"/>
</dbReference>
<dbReference type="GO" id="GO:0006508">
    <property type="term" value="P:proteolysis"/>
    <property type="evidence" value="ECO:0007669"/>
    <property type="project" value="UniProtKB-KW"/>
</dbReference>
<dbReference type="SUPFAM" id="SSF52743">
    <property type="entry name" value="Subtilisin-like"/>
    <property type="match status" value="1"/>
</dbReference>
<evidence type="ECO:0000256" key="1">
    <source>
        <dbReference type="ARBA" id="ARBA00011073"/>
    </source>
</evidence>
<dbReference type="InterPro" id="IPR023827">
    <property type="entry name" value="Peptidase_S8_Asp-AS"/>
</dbReference>
<dbReference type="AlphaFoldDB" id="A0AAU7UA15"/>
<dbReference type="PROSITE" id="PS00136">
    <property type="entry name" value="SUBTILASE_ASP"/>
    <property type="match status" value="1"/>
</dbReference>
<comment type="similarity">
    <text evidence="1 5 6">Belongs to the peptidase S8 family.</text>
</comment>
<evidence type="ECO:0000313" key="9">
    <source>
        <dbReference type="EMBL" id="XBV85327.1"/>
    </source>
</evidence>
<dbReference type="PANTHER" id="PTHR43806">
    <property type="entry name" value="PEPTIDASE S8"/>
    <property type="match status" value="1"/>
</dbReference>
<keyword evidence="3 5" id="KW-0378">Hydrolase</keyword>
<feature type="active site" description="Charge relay system" evidence="5">
    <location>
        <position position="169"/>
    </location>
</feature>
<dbReference type="Pfam" id="PF00082">
    <property type="entry name" value="Peptidase_S8"/>
    <property type="match status" value="1"/>
</dbReference>
<dbReference type="EMBL" id="CP158299">
    <property type="protein sequence ID" value="XBV85327.1"/>
    <property type="molecule type" value="Genomic_DNA"/>
</dbReference>
<dbReference type="Gene3D" id="3.40.50.200">
    <property type="entry name" value="Peptidase S8/S53 domain"/>
    <property type="match status" value="1"/>
</dbReference>
<evidence type="ECO:0000256" key="2">
    <source>
        <dbReference type="ARBA" id="ARBA00022670"/>
    </source>
</evidence>
<accession>A0AAU7UA15</accession>
<keyword evidence="4 5" id="KW-0720">Serine protease</keyword>
<gene>
    <name evidence="9" type="ORF">ABOD76_18105</name>
</gene>
<dbReference type="InterPro" id="IPR015500">
    <property type="entry name" value="Peptidase_S8_subtilisin-rel"/>
</dbReference>
<feature type="chain" id="PRO_5043739425" evidence="7">
    <location>
        <begin position="21"/>
        <end position="440"/>
    </location>
</feature>
<dbReference type="RefSeq" id="WP_350243364.1">
    <property type="nucleotide sequence ID" value="NZ_CP158299.1"/>
</dbReference>
<dbReference type="PROSITE" id="PS00138">
    <property type="entry name" value="SUBTILASE_SER"/>
    <property type="match status" value="1"/>
</dbReference>
<keyword evidence="7" id="KW-0732">Signal</keyword>
<reference evidence="9" key="1">
    <citation type="submission" date="2024-06" db="EMBL/GenBank/DDBJ databases">
        <title>Draft Genome Sequence of Deinococcus sonorensis Type Strain KR-87, a Biofilm Producing Representative of the Genus Deinococcus.</title>
        <authorList>
            <person name="Boren L.S."/>
            <person name="Grosso R.A."/>
            <person name="Hugenberg-Cox A.N."/>
            <person name="Hill J.T.E."/>
            <person name="Albert C.M."/>
            <person name="Tuohy J.M."/>
        </authorList>
    </citation>
    <scope>NUCLEOTIDE SEQUENCE</scope>
    <source>
        <strain evidence="9">KR-87</strain>
    </source>
</reference>
<feature type="active site" description="Charge relay system" evidence="5">
    <location>
        <position position="212"/>
    </location>
</feature>
<protein>
    <submittedName>
        <fullName evidence="9">S8 family serine peptidase</fullName>
    </submittedName>
</protein>
<evidence type="ECO:0000259" key="8">
    <source>
        <dbReference type="Pfam" id="PF00082"/>
    </source>
</evidence>
<dbReference type="GO" id="GO:0004252">
    <property type="term" value="F:serine-type endopeptidase activity"/>
    <property type="evidence" value="ECO:0007669"/>
    <property type="project" value="UniProtKB-UniRule"/>
</dbReference>
<evidence type="ECO:0000256" key="6">
    <source>
        <dbReference type="RuleBase" id="RU003355"/>
    </source>
</evidence>
<dbReference type="PRINTS" id="PR00723">
    <property type="entry name" value="SUBTILISIN"/>
</dbReference>
<feature type="domain" description="Peptidase S8/S53" evidence="8">
    <location>
        <begin position="160"/>
        <end position="404"/>
    </location>
</feature>
<evidence type="ECO:0000256" key="5">
    <source>
        <dbReference type="PROSITE-ProRule" id="PRU01240"/>
    </source>
</evidence>
<name>A0AAU7UA15_9DEIO</name>
<dbReference type="InterPro" id="IPR036852">
    <property type="entry name" value="Peptidase_S8/S53_dom_sf"/>
</dbReference>
<dbReference type="InterPro" id="IPR050131">
    <property type="entry name" value="Peptidase_S8_subtilisin-like"/>
</dbReference>
<evidence type="ECO:0000256" key="4">
    <source>
        <dbReference type="ARBA" id="ARBA00022825"/>
    </source>
</evidence>
<feature type="signal peptide" evidence="7">
    <location>
        <begin position="1"/>
        <end position="20"/>
    </location>
</feature>
<dbReference type="PROSITE" id="PS51892">
    <property type="entry name" value="SUBTILASE"/>
    <property type="match status" value="1"/>
</dbReference>
<sequence>MNLPRSSLMLGLLTSGLLSACGSVAPAPSLTAAGDAVATPTASYPYAVTLAVTAADAPEQLAARYDGKVIAFRPQQGYALLATRSATLPQDSAHAPVRESNARAVSGGGMTAFASGKATVWASGKATVWASGQFQVVPENTSIWTQIHLEQAQKLAPHLGQGVKVAMIDTGLDLSHEAFQGSLAPQNEWRDFYDDDNDPSDVGTFGEGGYGHGTNTAGIVLQIAPAATILPLRALGPDGSGDVLSVARAIDWAVSCHASVINLSLGTGSRSKIIQDAMDRASEAGVLITVSAGNEGQNRLNYPADDAASGKHKDRVISVGSVSRLDLKSSFSNYSSHLELMAPGEEVYGPAPHNMLAAWSGTSMSAPVAAGALALALGEHPDARLAAPSSSPEAVAAHLLASADPVDALPGNLPYRGKLGSGRANLETFLRSLKAGDKGN</sequence>
<dbReference type="KEGG" id="dsc:ABOD76_18105"/>
<feature type="active site" description="Charge relay system" evidence="5">
    <location>
        <position position="363"/>
    </location>
</feature>